<dbReference type="AlphaFoldDB" id="A0AA40FL94"/>
<protein>
    <submittedName>
        <fullName evidence="1">Uncharacterized protein</fullName>
    </submittedName>
</protein>
<evidence type="ECO:0000313" key="2">
    <source>
        <dbReference type="Proteomes" id="UP001177670"/>
    </source>
</evidence>
<accession>A0AA40FL94</accession>
<organism evidence="1 2">
    <name type="scientific">Melipona bicolor</name>
    <dbReference type="NCBI Taxonomy" id="60889"/>
    <lineage>
        <taxon>Eukaryota</taxon>
        <taxon>Metazoa</taxon>
        <taxon>Ecdysozoa</taxon>
        <taxon>Arthropoda</taxon>
        <taxon>Hexapoda</taxon>
        <taxon>Insecta</taxon>
        <taxon>Pterygota</taxon>
        <taxon>Neoptera</taxon>
        <taxon>Endopterygota</taxon>
        <taxon>Hymenoptera</taxon>
        <taxon>Apocrita</taxon>
        <taxon>Aculeata</taxon>
        <taxon>Apoidea</taxon>
        <taxon>Anthophila</taxon>
        <taxon>Apidae</taxon>
        <taxon>Melipona</taxon>
    </lineage>
</organism>
<dbReference type="Proteomes" id="UP001177670">
    <property type="component" value="Unassembled WGS sequence"/>
</dbReference>
<comment type="caution">
    <text evidence="1">The sequence shown here is derived from an EMBL/GenBank/DDBJ whole genome shotgun (WGS) entry which is preliminary data.</text>
</comment>
<reference evidence="1" key="1">
    <citation type="submission" date="2021-10" db="EMBL/GenBank/DDBJ databases">
        <title>Melipona bicolor Genome sequencing and assembly.</title>
        <authorList>
            <person name="Araujo N.S."/>
            <person name="Arias M.C."/>
        </authorList>
    </citation>
    <scope>NUCLEOTIDE SEQUENCE</scope>
    <source>
        <strain evidence="1">USP_2M_L1-L4_2017</strain>
        <tissue evidence="1">Whole body</tissue>
    </source>
</reference>
<evidence type="ECO:0000313" key="1">
    <source>
        <dbReference type="EMBL" id="KAK1121224.1"/>
    </source>
</evidence>
<sequence>MVKDPVESRVHGQHSGRRVALTRRVEGSWTVYAMPHGGFWPLWVFSPPPPVKAAPRILDTGSVGNGAAGEWMTRVSREEDVGAGRETGGRRRVAAMLCRGCARGV</sequence>
<dbReference type="EMBL" id="JAHYIQ010000027">
    <property type="protein sequence ID" value="KAK1121224.1"/>
    <property type="molecule type" value="Genomic_DNA"/>
</dbReference>
<proteinExistence type="predicted"/>
<name>A0AA40FL94_9HYME</name>
<keyword evidence="2" id="KW-1185">Reference proteome</keyword>
<gene>
    <name evidence="1" type="ORF">K0M31_010531</name>
</gene>